<protein>
    <submittedName>
        <fullName evidence="6">C40 family peptidase</fullName>
    </submittedName>
</protein>
<dbReference type="Pfam" id="PF00877">
    <property type="entry name" value="NLPC_P60"/>
    <property type="match status" value="1"/>
</dbReference>
<keyword evidence="4" id="KW-0788">Thiol protease</keyword>
<dbReference type="Proteomes" id="UP000595224">
    <property type="component" value="Chromosome"/>
</dbReference>
<evidence type="ECO:0000313" key="8">
    <source>
        <dbReference type="Proteomes" id="UP000595224"/>
    </source>
</evidence>
<evidence type="ECO:0000256" key="2">
    <source>
        <dbReference type="ARBA" id="ARBA00022670"/>
    </source>
</evidence>
<sequence length="122" mass="13715">MTADIDDLIGIPYKDHGRDHNGMDCYGLAIEAAARFGYKLNDVVYENHNAELADVYAPTLNVHRIEKPREGALLEMTADNGNLHIGICINNKEFIHETRNGSRINRIGVLPVRNIYGIDIRL</sequence>
<reference evidence="6 8" key="1">
    <citation type="submission" date="2020-11" db="EMBL/GenBank/DDBJ databases">
        <title>Treponema Peruensis nv. sp., first commensal Treponema isolated from human feces.</title>
        <authorList>
            <person name="Belkhou C."/>
            <person name="Raes J."/>
        </authorList>
    </citation>
    <scope>NUCLEOTIDE SEQUENCE [LARGE SCALE GENOMIC DNA]</scope>
    <source>
        <strain evidence="6 8">RCC2812</strain>
    </source>
</reference>
<dbReference type="SUPFAM" id="SSF54001">
    <property type="entry name" value="Cysteine proteinases"/>
    <property type="match status" value="1"/>
</dbReference>
<keyword evidence="3" id="KW-0378">Hydrolase</keyword>
<dbReference type="Gene3D" id="3.90.1720.10">
    <property type="entry name" value="endopeptidase domain like (from Nostoc punctiforme)"/>
    <property type="match status" value="1"/>
</dbReference>
<dbReference type="EMBL" id="CP064936">
    <property type="protein sequence ID" value="QQA01317.1"/>
    <property type="molecule type" value="Genomic_DNA"/>
</dbReference>
<dbReference type="KEGG" id="tper:IWA51_06950"/>
<dbReference type="AlphaFoldDB" id="A0A7T3RBG3"/>
<gene>
    <name evidence="7" type="ORF">IWA51_01470</name>
    <name evidence="6" type="ORF">IWA51_06950</name>
</gene>
<evidence type="ECO:0000313" key="6">
    <source>
        <dbReference type="EMBL" id="QQA00020.1"/>
    </source>
</evidence>
<keyword evidence="2" id="KW-0645">Protease</keyword>
<evidence type="ECO:0000259" key="5">
    <source>
        <dbReference type="PROSITE" id="PS51935"/>
    </source>
</evidence>
<accession>A0A7T3RBG3</accession>
<dbReference type="PROSITE" id="PS51935">
    <property type="entry name" value="NLPC_P60"/>
    <property type="match status" value="1"/>
</dbReference>
<feature type="domain" description="NlpC/P60" evidence="5">
    <location>
        <begin position="1"/>
        <end position="122"/>
    </location>
</feature>
<dbReference type="KEGG" id="tper:IWA51_01470"/>
<organism evidence="6 8">
    <name type="scientific">Treponema peruense</name>
    <dbReference type="NCBI Taxonomy" id="2787628"/>
    <lineage>
        <taxon>Bacteria</taxon>
        <taxon>Pseudomonadati</taxon>
        <taxon>Spirochaetota</taxon>
        <taxon>Spirochaetia</taxon>
        <taxon>Spirochaetales</taxon>
        <taxon>Treponemataceae</taxon>
        <taxon>Treponema</taxon>
    </lineage>
</organism>
<evidence type="ECO:0000256" key="3">
    <source>
        <dbReference type="ARBA" id="ARBA00022801"/>
    </source>
</evidence>
<dbReference type="InterPro" id="IPR038765">
    <property type="entry name" value="Papain-like_cys_pep_sf"/>
</dbReference>
<dbReference type="RefSeq" id="WP_198441895.1">
    <property type="nucleotide sequence ID" value="NZ_CBCSHE010000034.1"/>
</dbReference>
<name>A0A7T3RBG3_9SPIR</name>
<comment type="similarity">
    <text evidence="1">Belongs to the peptidase C40 family.</text>
</comment>
<dbReference type="InterPro" id="IPR000064">
    <property type="entry name" value="NLP_P60_dom"/>
</dbReference>
<evidence type="ECO:0000256" key="1">
    <source>
        <dbReference type="ARBA" id="ARBA00007074"/>
    </source>
</evidence>
<proteinExistence type="inferred from homology"/>
<dbReference type="EMBL" id="CP064936">
    <property type="protein sequence ID" value="QQA00020.1"/>
    <property type="molecule type" value="Genomic_DNA"/>
</dbReference>
<keyword evidence="8" id="KW-1185">Reference proteome</keyword>
<dbReference type="GO" id="GO:0008234">
    <property type="term" value="F:cysteine-type peptidase activity"/>
    <property type="evidence" value="ECO:0007669"/>
    <property type="project" value="UniProtKB-KW"/>
</dbReference>
<evidence type="ECO:0000313" key="7">
    <source>
        <dbReference type="EMBL" id="QQA01317.1"/>
    </source>
</evidence>
<dbReference type="GO" id="GO:0006508">
    <property type="term" value="P:proteolysis"/>
    <property type="evidence" value="ECO:0007669"/>
    <property type="project" value="UniProtKB-KW"/>
</dbReference>
<evidence type="ECO:0000256" key="4">
    <source>
        <dbReference type="ARBA" id="ARBA00022807"/>
    </source>
</evidence>